<feature type="transmembrane region" description="Helical" evidence="1">
    <location>
        <begin position="69"/>
        <end position="91"/>
    </location>
</feature>
<keyword evidence="1" id="KW-0472">Membrane</keyword>
<evidence type="ECO:0000313" key="3">
    <source>
        <dbReference type="Proteomes" id="UP001168528"/>
    </source>
</evidence>
<proteinExistence type="predicted"/>
<gene>
    <name evidence="2" type="ORF">Q0590_18050</name>
</gene>
<dbReference type="EMBL" id="JAUKPO010000010">
    <property type="protein sequence ID" value="MDO1448182.1"/>
    <property type="molecule type" value="Genomic_DNA"/>
</dbReference>
<evidence type="ECO:0000313" key="2">
    <source>
        <dbReference type="EMBL" id="MDO1448182.1"/>
    </source>
</evidence>
<keyword evidence="1" id="KW-0812">Transmembrane</keyword>
<accession>A0ABT8RBP9</accession>
<evidence type="ECO:0000256" key="1">
    <source>
        <dbReference type="SAM" id="Phobius"/>
    </source>
</evidence>
<sequence length="125" mass="13474">MLYLKNILLLNAVSSGVTGIGLIVFARFVAHIFGVQQLSPFYGTGIFLVAFAAFVGYESMQKPIRTARVQLISILDITWVLASMAVVLMSLFGLTMLGYGLITGVALWVAAMAYLQLKGVKQLAA</sequence>
<feature type="transmembrane region" description="Helical" evidence="1">
    <location>
        <begin position="97"/>
        <end position="117"/>
    </location>
</feature>
<reference evidence="2" key="1">
    <citation type="submission" date="2023-07" db="EMBL/GenBank/DDBJ databases">
        <title>The genome sequence of Rhodocytophaga aerolata KACC 12507.</title>
        <authorList>
            <person name="Zhang X."/>
        </authorList>
    </citation>
    <scope>NUCLEOTIDE SEQUENCE</scope>
    <source>
        <strain evidence="2">KACC 12507</strain>
    </source>
</reference>
<comment type="caution">
    <text evidence="2">The sequence shown here is derived from an EMBL/GenBank/DDBJ whole genome shotgun (WGS) entry which is preliminary data.</text>
</comment>
<organism evidence="2 3">
    <name type="scientific">Rhodocytophaga aerolata</name>
    <dbReference type="NCBI Taxonomy" id="455078"/>
    <lineage>
        <taxon>Bacteria</taxon>
        <taxon>Pseudomonadati</taxon>
        <taxon>Bacteroidota</taxon>
        <taxon>Cytophagia</taxon>
        <taxon>Cytophagales</taxon>
        <taxon>Rhodocytophagaceae</taxon>
        <taxon>Rhodocytophaga</taxon>
    </lineage>
</organism>
<dbReference type="Proteomes" id="UP001168528">
    <property type="component" value="Unassembled WGS sequence"/>
</dbReference>
<dbReference type="RefSeq" id="WP_302038983.1">
    <property type="nucleotide sequence ID" value="NZ_JAUKPO010000010.1"/>
</dbReference>
<name>A0ABT8RBP9_9BACT</name>
<feature type="transmembrane region" description="Helical" evidence="1">
    <location>
        <begin position="7"/>
        <end position="33"/>
    </location>
</feature>
<protein>
    <submittedName>
        <fullName evidence="2">Uncharacterized protein</fullName>
    </submittedName>
</protein>
<keyword evidence="3" id="KW-1185">Reference proteome</keyword>
<feature type="transmembrane region" description="Helical" evidence="1">
    <location>
        <begin position="39"/>
        <end position="57"/>
    </location>
</feature>
<keyword evidence="1" id="KW-1133">Transmembrane helix</keyword>